<organism evidence="1 2">
    <name type="scientific">Fusarium decemcellulare</name>
    <dbReference type="NCBI Taxonomy" id="57161"/>
    <lineage>
        <taxon>Eukaryota</taxon>
        <taxon>Fungi</taxon>
        <taxon>Dikarya</taxon>
        <taxon>Ascomycota</taxon>
        <taxon>Pezizomycotina</taxon>
        <taxon>Sordariomycetes</taxon>
        <taxon>Hypocreomycetidae</taxon>
        <taxon>Hypocreales</taxon>
        <taxon>Nectriaceae</taxon>
        <taxon>Fusarium</taxon>
        <taxon>Fusarium decemcellulare species complex</taxon>
    </lineage>
</organism>
<protein>
    <submittedName>
        <fullName evidence="1">Uncharacterized protein</fullName>
    </submittedName>
</protein>
<reference evidence="1" key="1">
    <citation type="submission" date="2022-08" db="EMBL/GenBank/DDBJ databases">
        <title>Genome Sequence of Fusarium decemcellulare.</title>
        <authorList>
            <person name="Buettner E."/>
        </authorList>
    </citation>
    <scope>NUCLEOTIDE SEQUENCE</scope>
    <source>
        <strain evidence="1">Babe19</strain>
    </source>
</reference>
<accession>A0ACC1SYI4</accession>
<name>A0ACC1SYI4_9HYPO</name>
<dbReference type="EMBL" id="JANRMS010000034">
    <property type="protein sequence ID" value="KAJ3548982.1"/>
    <property type="molecule type" value="Genomic_DNA"/>
</dbReference>
<keyword evidence="2" id="KW-1185">Reference proteome</keyword>
<gene>
    <name evidence="1" type="ORF">NM208_g740</name>
</gene>
<sequence>MGGSPNPWKVALILEELGVPYKFENVDFTEIKNEPFISINPNGRVPALKDHQKRITLWESGAIIDYLIDTYDINASLHYTSLPEKYHTRCWEHFQMSGQGPYFGQKSWFSRFHPEKVPSAIERYSNEIRRVIQVIDSHLKKQGTNYLVGEKITYADLMFVPYARSIKMTIAPEIDTSAWVAYESWLGRIYARPAVARVLADWDTEIKQQAQRASKEIK</sequence>
<proteinExistence type="predicted"/>
<dbReference type="Proteomes" id="UP001148629">
    <property type="component" value="Unassembled WGS sequence"/>
</dbReference>
<evidence type="ECO:0000313" key="2">
    <source>
        <dbReference type="Proteomes" id="UP001148629"/>
    </source>
</evidence>
<evidence type="ECO:0000313" key="1">
    <source>
        <dbReference type="EMBL" id="KAJ3548982.1"/>
    </source>
</evidence>
<comment type="caution">
    <text evidence="1">The sequence shown here is derived from an EMBL/GenBank/DDBJ whole genome shotgun (WGS) entry which is preliminary data.</text>
</comment>